<dbReference type="AlphaFoldDB" id="A0A953I6R4"/>
<organism evidence="1 2">
    <name type="scientific">Symbiobacterium thermophilum</name>
    <dbReference type="NCBI Taxonomy" id="2734"/>
    <lineage>
        <taxon>Bacteria</taxon>
        <taxon>Bacillati</taxon>
        <taxon>Bacillota</taxon>
        <taxon>Clostridia</taxon>
        <taxon>Eubacteriales</taxon>
        <taxon>Symbiobacteriaceae</taxon>
        <taxon>Symbiobacterium</taxon>
    </lineage>
</organism>
<dbReference type="RefSeq" id="WP_273381286.1">
    <property type="nucleotide sequence ID" value="NZ_PIUK01000272.1"/>
</dbReference>
<proteinExistence type="predicted"/>
<comment type="caution">
    <text evidence="1">The sequence shown here is derived from an EMBL/GenBank/DDBJ whole genome shotgun (WGS) entry which is preliminary data.</text>
</comment>
<protein>
    <submittedName>
        <fullName evidence="1">Uncharacterized protein</fullName>
    </submittedName>
</protein>
<reference evidence="1" key="1">
    <citation type="submission" date="2017-11" db="EMBL/GenBank/DDBJ databases">
        <title>Three new genomes from thermophilic consortium.</title>
        <authorList>
            <person name="Quaggio R."/>
            <person name="Amgarten D."/>
            <person name="Setubal J.C."/>
        </authorList>
    </citation>
    <scope>NUCLEOTIDE SEQUENCE</scope>
    <source>
        <strain evidence="1">ZCTH01-B2</strain>
    </source>
</reference>
<dbReference type="EMBL" id="PIUK01000272">
    <property type="protein sequence ID" value="MBY6277887.1"/>
    <property type="molecule type" value="Genomic_DNA"/>
</dbReference>
<gene>
    <name evidence="1" type="ORF">CWE10_17170</name>
</gene>
<evidence type="ECO:0000313" key="1">
    <source>
        <dbReference type="EMBL" id="MBY6277887.1"/>
    </source>
</evidence>
<dbReference type="Proteomes" id="UP000732377">
    <property type="component" value="Unassembled WGS sequence"/>
</dbReference>
<evidence type="ECO:0000313" key="2">
    <source>
        <dbReference type="Proteomes" id="UP000732377"/>
    </source>
</evidence>
<name>A0A953I6R4_SYMTR</name>
<sequence length="80" mass="8926">MPQSLKVKVGVRYHNVTLVTALLRALAAISWLLPRRAILWLGDSILSLFRYEVRIGGGPWQQGIPVRREMLLDGEAAAES</sequence>
<accession>A0A953I6R4</accession>